<accession>A0A1F6C621</accession>
<feature type="binding site" evidence="10">
    <location>
        <begin position="10"/>
        <end position="20"/>
    </location>
    <ligand>
        <name>ATP</name>
        <dbReference type="ChEBI" id="CHEBI:30616"/>
    </ligand>
</feature>
<evidence type="ECO:0000256" key="6">
    <source>
        <dbReference type="ARBA" id="ARBA00022840"/>
    </source>
</evidence>
<keyword evidence="4 10" id="KW-0547">Nucleotide-binding</keyword>
<comment type="similarity">
    <text evidence="7 10">Belongs to the QueC family.</text>
</comment>
<dbReference type="Gene3D" id="3.40.50.620">
    <property type="entry name" value="HUPs"/>
    <property type="match status" value="1"/>
</dbReference>
<evidence type="ECO:0000256" key="9">
    <source>
        <dbReference type="ARBA" id="ARBA00047890"/>
    </source>
</evidence>
<sequence>MGRSLAVVVASGGMDSCVAAAVAAQDHDLGFLHVNYGQRTERRELRAFEEIADFYGVSRRLVVDARCLSAVGGSSLTDASMPVPEADVDRWEVPTTYVPFRNAHLLCIGVSWAEALGARKVYVGVEVESGYPDCSAGFIEAFNRAVTAGTRPGSGIEVVAPLVAMKKAGVVRLGMALGAPLHLTWSCYRSEGLACGRCDSCALRLRGFRLAGVKDLIAYARPD</sequence>
<keyword evidence="6 10" id="KW-0067">ATP-binding</keyword>
<evidence type="ECO:0000256" key="3">
    <source>
        <dbReference type="ARBA" id="ARBA00022723"/>
    </source>
</evidence>
<feature type="binding site" evidence="10">
    <location>
        <position position="195"/>
    </location>
    <ligand>
        <name>Zn(2+)</name>
        <dbReference type="ChEBI" id="CHEBI:29105"/>
    </ligand>
</feature>
<dbReference type="UniPathway" id="UPA00391"/>
<evidence type="ECO:0000256" key="8">
    <source>
        <dbReference type="ARBA" id="ARBA00039149"/>
    </source>
</evidence>
<dbReference type="Proteomes" id="UP000178606">
    <property type="component" value="Unassembled WGS sequence"/>
</dbReference>
<evidence type="ECO:0000256" key="1">
    <source>
        <dbReference type="ARBA" id="ARBA00005061"/>
    </source>
</evidence>
<keyword evidence="3 10" id="KW-0479">Metal-binding</keyword>
<feature type="binding site" evidence="10">
    <location>
        <position position="187"/>
    </location>
    <ligand>
        <name>Zn(2+)</name>
        <dbReference type="ChEBI" id="CHEBI:29105"/>
    </ligand>
</feature>
<dbReference type="EMBL" id="MFKF01000405">
    <property type="protein sequence ID" value="OGG44377.1"/>
    <property type="molecule type" value="Genomic_DNA"/>
</dbReference>
<protein>
    <recommendedName>
        <fullName evidence="8 10">7-cyano-7-deazaguanine synthase</fullName>
        <ecNumber evidence="8 10">6.3.4.20</ecNumber>
    </recommendedName>
    <alternativeName>
        <fullName evidence="10">7-cyano-7-carbaguanine synthase</fullName>
    </alternativeName>
    <alternativeName>
        <fullName evidence="10">PreQ(0) synthase</fullName>
    </alternativeName>
    <alternativeName>
        <fullName evidence="10">Queuosine biosynthesis protein QueC</fullName>
    </alternativeName>
</protein>
<evidence type="ECO:0000256" key="7">
    <source>
        <dbReference type="ARBA" id="ARBA00037993"/>
    </source>
</evidence>
<dbReference type="InterPro" id="IPR014729">
    <property type="entry name" value="Rossmann-like_a/b/a_fold"/>
</dbReference>
<dbReference type="SUPFAM" id="SSF52402">
    <property type="entry name" value="Adenine nucleotide alpha hydrolases-like"/>
    <property type="match status" value="1"/>
</dbReference>
<keyword evidence="5 10" id="KW-0862">Zinc</keyword>
<comment type="caution">
    <text evidence="11">The sequence shown here is derived from an EMBL/GenBank/DDBJ whole genome shotgun (WGS) entry which is preliminary data.</text>
</comment>
<evidence type="ECO:0000256" key="2">
    <source>
        <dbReference type="ARBA" id="ARBA00022598"/>
    </source>
</evidence>
<dbReference type="CDD" id="cd01995">
    <property type="entry name" value="QueC-like"/>
    <property type="match status" value="1"/>
</dbReference>
<evidence type="ECO:0000256" key="5">
    <source>
        <dbReference type="ARBA" id="ARBA00022833"/>
    </source>
</evidence>
<comment type="cofactor">
    <cofactor evidence="10">
        <name>Zn(2+)</name>
        <dbReference type="ChEBI" id="CHEBI:29105"/>
    </cofactor>
    <text evidence="10">Binds 1 zinc ion per subunit.</text>
</comment>
<proteinExistence type="inferred from homology"/>
<dbReference type="GO" id="GO:0016879">
    <property type="term" value="F:ligase activity, forming carbon-nitrogen bonds"/>
    <property type="evidence" value="ECO:0007669"/>
    <property type="project" value="UniProtKB-UniRule"/>
</dbReference>
<reference evidence="11 12" key="1">
    <citation type="journal article" date="2016" name="Nat. Commun.">
        <title>Thousands of microbial genomes shed light on interconnected biogeochemical processes in an aquifer system.</title>
        <authorList>
            <person name="Anantharaman K."/>
            <person name="Brown C.T."/>
            <person name="Hug L.A."/>
            <person name="Sharon I."/>
            <person name="Castelle C.J."/>
            <person name="Probst A.J."/>
            <person name="Thomas B.C."/>
            <person name="Singh A."/>
            <person name="Wilkins M.J."/>
            <person name="Karaoz U."/>
            <person name="Brodie E.L."/>
            <person name="Williams K.H."/>
            <person name="Hubbard S.S."/>
            <person name="Banfield J.F."/>
        </authorList>
    </citation>
    <scope>NUCLEOTIDE SEQUENCE [LARGE SCALE GENOMIC DNA]</scope>
    <source>
        <strain evidence="12">RIFCSPLOWO2_12_FULL_64_10</strain>
    </source>
</reference>
<dbReference type="GO" id="GO:0005524">
    <property type="term" value="F:ATP binding"/>
    <property type="evidence" value="ECO:0007669"/>
    <property type="project" value="UniProtKB-UniRule"/>
</dbReference>
<dbReference type="AlphaFoldDB" id="A0A1F6C621"/>
<name>A0A1F6C621_HANXR</name>
<dbReference type="PIRSF" id="PIRSF006293">
    <property type="entry name" value="ExsB"/>
    <property type="match status" value="1"/>
</dbReference>
<dbReference type="EC" id="6.3.4.20" evidence="8 10"/>
<feature type="binding site" evidence="10">
    <location>
        <position position="198"/>
    </location>
    <ligand>
        <name>Zn(2+)</name>
        <dbReference type="ChEBI" id="CHEBI:29105"/>
    </ligand>
</feature>
<dbReference type="InterPro" id="IPR018317">
    <property type="entry name" value="QueC"/>
</dbReference>
<gene>
    <name evidence="10" type="primary">queC</name>
    <name evidence="11" type="ORF">A3F84_01070</name>
</gene>
<dbReference type="PANTHER" id="PTHR42914:SF1">
    <property type="entry name" value="7-CYANO-7-DEAZAGUANINE SYNTHASE"/>
    <property type="match status" value="1"/>
</dbReference>
<organism evidence="11 12">
    <name type="scientific">Handelsmanbacteria sp. (strain RIFCSPLOWO2_12_FULL_64_10)</name>
    <dbReference type="NCBI Taxonomy" id="1817868"/>
    <lineage>
        <taxon>Bacteria</taxon>
        <taxon>Candidatus Handelsmaniibacteriota</taxon>
    </lineage>
</organism>
<dbReference type="GO" id="GO:0008616">
    <property type="term" value="P:tRNA queuosine(34) biosynthetic process"/>
    <property type="evidence" value="ECO:0007669"/>
    <property type="project" value="UniProtKB-UniRule"/>
</dbReference>
<evidence type="ECO:0000256" key="4">
    <source>
        <dbReference type="ARBA" id="ARBA00022741"/>
    </source>
</evidence>
<comment type="function">
    <text evidence="10">Catalyzes the ATP-dependent conversion of 7-carboxy-7-deazaguanine (CDG) to 7-cyano-7-deazaguanine (preQ(0)).</text>
</comment>
<evidence type="ECO:0000256" key="10">
    <source>
        <dbReference type="HAMAP-Rule" id="MF_01633"/>
    </source>
</evidence>
<dbReference type="NCBIfam" id="TIGR00364">
    <property type="entry name" value="7-cyano-7-deazaguanine synthase QueC"/>
    <property type="match status" value="1"/>
</dbReference>
<dbReference type="HAMAP" id="MF_01633">
    <property type="entry name" value="QueC"/>
    <property type="match status" value="1"/>
</dbReference>
<feature type="binding site" evidence="10">
    <location>
        <position position="201"/>
    </location>
    <ligand>
        <name>Zn(2+)</name>
        <dbReference type="ChEBI" id="CHEBI:29105"/>
    </ligand>
</feature>
<evidence type="ECO:0000313" key="11">
    <source>
        <dbReference type="EMBL" id="OGG44377.1"/>
    </source>
</evidence>
<dbReference type="Pfam" id="PF06508">
    <property type="entry name" value="QueC"/>
    <property type="match status" value="1"/>
</dbReference>
<comment type="pathway">
    <text evidence="1 10">Purine metabolism; 7-cyano-7-deazaguanine biosynthesis.</text>
</comment>
<keyword evidence="10" id="KW-0671">Queuosine biosynthesis</keyword>
<evidence type="ECO:0000313" key="12">
    <source>
        <dbReference type="Proteomes" id="UP000178606"/>
    </source>
</evidence>
<keyword evidence="2 10" id="KW-0436">Ligase</keyword>
<comment type="catalytic activity">
    <reaction evidence="9 10">
        <text>7-carboxy-7-carbaguanine + NH4(+) + 2 ATP = 7-cyano-7-carbaguanine + 2 AMP + 2 diphosphate + 2 H(+)</text>
        <dbReference type="Rhea" id="RHEA:27982"/>
        <dbReference type="ChEBI" id="CHEBI:15378"/>
        <dbReference type="ChEBI" id="CHEBI:28938"/>
        <dbReference type="ChEBI" id="CHEBI:30616"/>
        <dbReference type="ChEBI" id="CHEBI:33019"/>
        <dbReference type="ChEBI" id="CHEBI:45075"/>
        <dbReference type="ChEBI" id="CHEBI:61036"/>
        <dbReference type="ChEBI" id="CHEBI:456215"/>
        <dbReference type="EC" id="6.3.4.20"/>
    </reaction>
</comment>
<dbReference type="GO" id="GO:0008270">
    <property type="term" value="F:zinc ion binding"/>
    <property type="evidence" value="ECO:0007669"/>
    <property type="project" value="UniProtKB-UniRule"/>
</dbReference>
<dbReference type="PANTHER" id="PTHR42914">
    <property type="entry name" value="7-CYANO-7-DEAZAGUANINE SYNTHASE"/>
    <property type="match status" value="1"/>
</dbReference>